<keyword evidence="12" id="KW-1185">Reference proteome</keyword>
<dbReference type="SUPFAM" id="SSF102114">
    <property type="entry name" value="Radical SAM enzymes"/>
    <property type="match status" value="1"/>
</dbReference>
<dbReference type="Proteomes" id="UP000199182">
    <property type="component" value="Unassembled WGS sequence"/>
</dbReference>
<gene>
    <name evidence="11" type="ORF">SAMN05192585_12242</name>
</gene>
<name>A0A1H0CAT2_9FIRM</name>
<dbReference type="Gene3D" id="3.20.20.70">
    <property type="entry name" value="Aldolase class I"/>
    <property type="match status" value="1"/>
</dbReference>
<evidence type="ECO:0000256" key="9">
    <source>
        <dbReference type="RuleBase" id="RU364116"/>
    </source>
</evidence>
<evidence type="ECO:0000256" key="1">
    <source>
        <dbReference type="ARBA" id="ARBA00006100"/>
    </source>
</evidence>
<dbReference type="PANTHER" id="PTHR13932:SF5">
    <property type="entry name" value="RADICAL S-ADENOSYL METHIONINE DOMAIN-CONTAINING PROTEIN 1, MITOCHONDRIAL"/>
    <property type="match status" value="1"/>
</dbReference>
<keyword evidence="8 9" id="KW-0143">Chaperone</keyword>
<dbReference type="AlphaFoldDB" id="A0A1H0CAT2"/>
<dbReference type="GO" id="GO:0046872">
    <property type="term" value="F:metal ion binding"/>
    <property type="evidence" value="ECO:0007669"/>
    <property type="project" value="UniProtKB-UniRule"/>
</dbReference>
<sequence>MTGEPFGLYIHIPFCSRKCAYCDFYSVTADDTLMDIYLSALSEQLEQWSQRLNGRKACSLYLGGGTPILFGAERLCKLLKVCAKHFGLEQAEITLEANPNHTDYDTLLTLRGAGYNRISFGVQSAADEELRQLTRAHTAAQARDAILSAQRAGFENISADLMLAIPGQTQQSMQHSVRFLSQLNVTHISAYLLKIEEGTPFYERRDALKLPDEDDTAALYLGAVQVLKQAGYRQYEISNFAKEGYTCRHNLLYWDCREYLGLGPAAHSFIGSERFAYPRDLQAFLAGSKPEPMGGGGEFEEYAMLRLRLNEGLAFEQAHKRYAFDEQMLLKRAQPLRQYGLCVCDENGIRLTPNGFLVSNYCIGKILA</sequence>
<comment type="function">
    <text evidence="9">Probably acts as a heme chaperone, transferring heme to an unknown acceptor. Binds one molecule of heme per monomer, possibly covalently. Binds 1 [4Fe-4S] cluster. The cluster is coordinated with 3 cysteines and an exchangeable S-adenosyl-L-methionine.</text>
</comment>
<evidence type="ECO:0000313" key="12">
    <source>
        <dbReference type="Proteomes" id="UP000199182"/>
    </source>
</evidence>
<dbReference type="NCBIfam" id="TIGR00539">
    <property type="entry name" value="hemN_rel"/>
    <property type="match status" value="1"/>
</dbReference>
<dbReference type="GO" id="GO:0051539">
    <property type="term" value="F:4 iron, 4 sulfur cluster binding"/>
    <property type="evidence" value="ECO:0007669"/>
    <property type="project" value="UniProtKB-UniRule"/>
</dbReference>
<evidence type="ECO:0000313" key="11">
    <source>
        <dbReference type="EMBL" id="SDN54962.1"/>
    </source>
</evidence>
<protein>
    <recommendedName>
        <fullName evidence="2 9">Heme chaperone HemW</fullName>
    </recommendedName>
</protein>
<evidence type="ECO:0000256" key="5">
    <source>
        <dbReference type="ARBA" id="ARBA00022723"/>
    </source>
</evidence>
<proteinExistence type="inferred from homology"/>
<organism evidence="11 12">
    <name type="scientific">Acetanaerobacterium elongatum</name>
    <dbReference type="NCBI Taxonomy" id="258515"/>
    <lineage>
        <taxon>Bacteria</taxon>
        <taxon>Bacillati</taxon>
        <taxon>Bacillota</taxon>
        <taxon>Clostridia</taxon>
        <taxon>Eubacteriales</taxon>
        <taxon>Oscillospiraceae</taxon>
        <taxon>Acetanaerobacterium</taxon>
    </lineage>
</organism>
<evidence type="ECO:0000256" key="7">
    <source>
        <dbReference type="ARBA" id="ARBA00023014"/>
    </source>
</evidence>
<dbReference type="GO" id="GO:0006779">
    <property type="term" value="P:porphyrin-containing compound biosynthetic process"/>
    <property type="evidence" value="ECO:0007669"/>
    <property type="project" value="InterPro"/>
</dbReference>
<evidence type="ECO:0000256" key="8">
    <source>
        <dbReference type="ARBA" id="ARBA00023186"/>
    </source>
</evidence>
<dbReference type="RefSeq" id="WP_092641034.1">
    <property type="nucleotide sequence ID" value="NZ_FNID01000022.1"/>
</dbReference>
<dbReference type="InterPro" id="IPR006638">
    <property type="entry name" value="Elp3/MiaA/NifB-like_rSAM"/>
</dbReference>
<dbReference type="SFLD" id="SFLDS00029">
    <property type="entry name" value="Radical_SAM"/>
    <property type="match status" value="1"/>
</dbReference>
<accession>A0A1H0CAT2</accession>
<dbReference type="EMBL" id="FNID01000022">
    <property type="protein sequence ID" value="SDN54962.1"/>
    <property type="molecule type" value="Genomic_DNA"/>
</dbReference>
<dbReference type="Pfam" id="PF06969">
    <property type="entry name" value="HemN_C"/>
    <property type="match status" value="1"/>
</dbReference>
<keyword evidence="6 9" id="KW-0408">Iron</keyword>
<dbReference type="OrthoDB" id="9808022at2"/>
<dbReference type="SFLD" id="SFLDF00562">
    <property type="entry name" value="HemN-like__clustered_with_heat"/>
    <property type="match status" value="1"/>
</dbReference>
<evidence type="ECO:0000256" key="2">
    <source>
        <dbReference type="ARBA" id="ARBA00017228"/>
    </source>
</evidence>
<dbReference type="PANTHER" id="PTHR13932">
    <property type="entry name" value="COPROPORPHYRINIGEN III OXIDASE"/>
    <property type="match status" value="1"/>
</dbReference>
<dbReference type="GO" id="GO:0004109">
    <property type="term" value="F:coproporphyrinogen oxidase activity"/>
    <property type="evidence" value="ECO:0007669"/>
    <property type="project" value="InterPro"/>
</dbReference>
<dbReference type="SFLD" id="SFLDG01082">
    <property type="entry name" value="B12-binding_domain_containing"/>
    <property type="match status" value="1"/>
</dbReference>
<dbReference type="GO" id="GO:0005737">
    <property type="term" value="C:cytoplasm"/>
    <property type="evidence" value="ECO:0007669"/>
    <property type="project" value="UniProtKB-SubCell"/>
</dbReference>
<dbReference type="SMART" id="SM00729">
    <property type="entry name" value="Elp3"/>
    <property type="match status" value="1"/>
</dbReference>
<keyword evidence="3 9" id="KW-0349">Heme</keyword>
<keyword evidence="9" id="KW-0963">Cytoplasm</keyword>
<evidence type="ECO:0000259" key="10">
    <source>
        <dbReference type="PROSITE" id="PS51918"/>
    </source>
</evidence>
<evidence type="ECO:0000256" key="6">
    <source>
        <dbReference type="ARBA" id="ARBA00023004"/>
    </source>
</evidence>
<keyword evidence="7 9" id="KW-0411">Iron-sulfur</keyword>
<dbReference type="InterPro" id="IPR007197">
    <property type="entry name" value="rSAM"/>
</dbReference>
<dbReference type="Pfam" id="PF04055">
    <property type="entry name" value="Radical_SAM"/>
    <property type="match status" value="1"/>
</dbReference>
<reference evidence="11 12" key="1">
    <citation type="submission" date="2016-10" db="EMBL/GenBank/DDBJ databases">
        <authorList>
            <person name="de Groot N.N."/>
        </authorList>
    </citation>
    <scope>NUCLEOTIDE SEQUENCE [LARGE SCALE GENOMIC DNA]</scope>
    <source>
        <strain evidence="11 12">CGMCC 1.5012</strain>
    </source>
</reference>
<dbReference type="InterPro" id="IPR013785">
    <property type="entry name" value="Aldolase_TIM"/>
</dbReference>
<evidence type="ECO:0000256" key="4">
    <source>
        <dbReference type="ARBA" id="ARBA00022691"/>
    </source>
</evidence>
<keyword evidence="4 9" id="KW-0949">S-adenosyl-L-methionine</keyword>
<dbReference type="InterPro" id="IPR034505">
    <property type="entry name" value="Coproporphyrinogen-III_oxidase"/>
</dbReference>
<evidence type="ECO:0000256" key="3">
    <source>
        <dbReference type="ARBA" id="ARBA00022617"/>
    </source>
</evidence>
<keyword evidence="9" id="KW-0004">4Fe-4S</keyword>
<dbReference type="InterPro" id="IPR058240">
    <property type="entry name" value="rSAM_sf"/>
</dbReference>
<comment type="subcellular location">
    <subcellularLocation>
        <location evidence="9">Cytoplasm</location>
    </subcellularLocation>
</comment>
<dbReference type="STRING" id="258515.SAMN05192585_12242"/>
<dbReference type="InterPro" id="IPR004559">
    <property type="entry name" value="HemW-like"/>
</dbReference>
<comment type="similarity">
    <text evidence="1">Belongs to the anaerobic coproporphyrinogen-III oxidase family. HemW subfamily.</text>
</comment>
<dbReference type="SFLD" id="SFLDG01065">
    <property type="entry name" value="anaerobic_coproporphyrinogen-I"/>
    <property type="match status" value="1"/>
</dbReference>
<feature type="domain" description="Radical SAM core" evidence="10">
    <location>
        <begin position="1"/>
        <end position="233"/>
    </location>
</feature>
<dbReference type="InterPro" id="IPR010723">
    <property type="entry name" value="HemN_C"/>
</dbReference>
<dbReference type="PROSITE" id="PS51918">
    <property type="entry name" value="RADICAL_SAM"/>
    <property type="match status" value="1"/>
</dbReference>
<keyword evidence="5 9" id="KW-0479">Metal-binding</keyword>
<dbReference type="SFLD" id="SFLDF00288">
    <property type="entry name" value="HemN-like__clustered_with_nucl"/>
    <property type="match status" value="1"/>
</dbReference>